<dbReference type="AlphaFoldDB" id="A0A834HZA5"/>
<proteinExistence type="predicted"/>
<sequence length="101" mass="11834">MPVCIIKPVRRKLLRDVKAFYSQNFCSCNKNDRSTFWGKVWKSDENLNRYASGGKKPIHDTLMSIQDGVKMAEPLAEPSFWVYVFIYWNQAHLQDCVNMID</sequence>
<accession>A0A834HZA5</accession>
<name>A0A834HZA5_RHYFE</name>
<organism evidence="1 2">
    <name type="scientific">Rhynchophorus ferrugineus</name>
    <name type="common">Red palm weevil</name>
    <name type="synonym">Curculio ferrugineus</name>
    <dbReference type="NCBI Taxonomy" id="354439"/>
    <lineage>
        <taxon>Eukaryota</taxon>
        <taxon>Metazoa</taxon>
        <taxon>Ecdysozoa</taxon>
        <taxon>Arthropoda</taxon>
        <taxon>Hexapoda</taxon>
        <taxon>Insecta</taxon>
        <taxon>Pterygota</taxon>
        <taxon>Neoptera</taxon>
        <taxon>Endopterygota</taxon>
        <taxon>Coleoptera</taxon>
        <taxon>Polyphaga</taxon>
        <taxon>Cucujiformia</taxon>
        <taxon>Curculionidae</taxon>
        <taxon>Dryophthorinae</taxon>
        <taxon>Rhynchophorus</taxon>
    </lineage>
</organism>
<gene>
    <name evidence="1" type="ORF">GWI33_017434</name>
</gene>
<reference evidence="1" key="1">
    <citation type="submission" date="2020-08" db="EMBL/GenBank/DDBJ databases">
        <title>Genome sequencing and assembly of the red palm weevil Rhynchophorus ferrugineus.</title>
        <authorList>
            <person name="Dias G.B."/>
            <person name="Bergman C.M."/>
            <person name="Manee M."/>
        </authorList>
    </citation>
    <scope>NUCLEOTIDE SEQUENCE</scope>
    <source>
        <strain evidence="1">AA-2017</strain>
        <tissue evidence="1">Whole larva</tissue>
    </source>
</reference>
<protein>
    <submittedName>
        <fullName evidence="1">Uncharacterized protein</fullName>
    </submittedName>
</protein>
<comment type="caution">
    <text evidence="1">The sequence shown here is derived from an EMBL/GenBank/DDBJ whole genome shotgun (WGS) entry which is preliminary data.</text>
</comment>
<dbReference type="Proteomes" id="UP000625711">
    <property type="component" value="Unassembled WGS sequence"/>
</dbReference>
<keyword evidence="2" id="KW-1185">Reference proteome</keyword>
<dbReference type="EMBL" id="JAACXV010014220">
    <property type="protein sequence ID" value="KAF7269542.1"/>
    <property type="molecule type" value="Genomic_DNA"/>
</dbReference>
<evidence type="ECO:0000313" key="1">
    <source>
        <dbReference type="EMBL" id="KAF7269542.1"/>
    </source>
</evidence>
<evidence type="ECO:0000313" key="2">
    <source>
        <dbReference type="Proteomes" id="UP000625711"/>
    </source>
</evidence>